<dbReference type="InterPro" id="IPR015872">
    <property type="entry name" value="TFIIA_gsu_N"/>
</dbReference>
<comment type="subunit">
    <text evidence="5">Homodimer.</text>
</comment>
<comment type="caution">
    <text evidence="24">The sequence shown here is derived from an EMBL/GenBank/DDBJ whole genome shotgun (WGS) entry which is preliminary data.</text>
</comment>
<comment type="similarity">
    <text evidence="3">Belongs to the TFIIA subunit 2 family.</text>
</comment>
<evidence type="ECO:0000256" key="16">
    <source>
        <dbReference type="ARBA" id="ARBA00066331"/>
    </source>
</evidence>
<dbReference type="InterPro" id="IPR009083">
    <property type="entry name" value="TFIIA_a-hlx"/>
</dbReference>
<dbReference type="GO" id="GO:0050521">
    <property type="term" value="F:alpha-glucan, water dikinase activity"/>
    <property type="evidence" value="ECO:0007669"/>
    <property type="project" value="UniProtKB-EC"/>
</dbReference>
<comment type="cofactor">
    <cofactor evidence="1">
        <name>Mg(2+)</name>
        <dbReference type="ChEBI" id="CHEBI:18420"/>
    </cofactor>
</comment>
<keyword evidence="9" id="KW-0418">Kinase</keyword>
<keyword evidence="12" id="KW-0805">Transcription regulation</keyword>
<dbReference type="PANTHER" id="PTHR46999:SF4">
    <property type="entry name" value="ALPHA-GLUCAN WATER DIKINASE 2"/>
    <property type="match status" value="1"/>
</dbReference>
<keyword evidence="13" id="KW-0804">Transcription</keyword>
<evidence type="ECO:0000256" key="12">
    <source>
        <dbReference type="ARBA" id="ARBA00023015"/>
    </source>
</evidence>
<dbReference type="InterPro" id="IPR054481">
    <property type="entry name" value="GWD1_pHisD"/>
</dbReference>
<dbReference type="Pfam" id="PF22973">
    <property type="entry name" value="GWD1_pHisD"/>
    <property type="match status" value="1"/>
</dbReference>
<evidence type="ECO:0000256" key="3">
    <source>
        <dbReference type="ARBA" id="ARBA00007675"/>
    </source>
</evidence>
<feature type="domain" description="Pyruvate phosphate dikinase AMP/ATP-binding" evidence="18">
    <location>
        <begin position="1202"/>
        <end position="1402"/>
    </location>
</feature>
<keyword evidence="6" id="KW-0808">Transferase</keyword>
<dbReference type="EMBL" id="JBANAX010000094">
    <property type="protein sequence ID" value="KAL1222516.1"/>
    <property type="molecule type" value="Genomic_DNA"/>
</dbReference>
<evidence type="ECO:0000256" key="8">
    <source>
        <dbReference type="ARBA" id="ARBA00022741"/>
    </source>
</evidence>
<dbReference type="Pfam" id="PF02751">
    <property type="entry name" value="TFIIA_gamma_C"/>
    <property type="match status" value="1"/>
</dbReference>
<gene>
    <name evidence="24" type="ORF">V5N11_018890</name>
</gene>
<keyword evidence="8" id="KW-0547">Nucleotide-binding</keyword>
<keyword evidence="15" id="KW-0119">Carbohydrate metabolism</keyword>
<dbReference type="SUPFAM" id="SSF56059">
    <property type="entry name" value="Glutathione synthetase ATP-binding domain-like"/>
    <property type="match status" value="1"/>
</dbReference>
<keyword evidence="7" id="KW-0479">Metal-binding</keyword>
<keyword evidence="11" id="KW-0460">Magnesium</keyword>
<dbReference type="CDD" id="cd10145">
    <property type="entry name" value="TFIIA_gamma_N"/>
    <property type="match status" value="1"/>
</dbReference>
<evidence type="ECO:0000256" key="14">
    <source>
        <dbReference type="ARBA" id="ARBA00023242"/>
    </source>
</evidence>
<evidence type="ECO:0000259" key="19">
    <source>
        <dbReference type="Pfam" id="PF02268"/>
    </source>
</evidence>
<dbReference type="Gene3D" id="3.30.470.20">
    <property type="entry name" value="ATP-grasp fold, B domain"/>
    <property type="match status" value="1"/>
</dbReference>
<keyword evidence="10" id="KW-0067">ATP-binding</keyword>
<keyword evidence="25" id="KW-1185">Reference proteome</keyword>
<feature type="domain" description="Transcription initiation factor IIA gamma subunit C-terminal" evidence="20">
    <location>
        <begin position="60"/>
        <end position="98"/>
    </location>
</feature>
<reference evidence="24 25" key="1">
    <citation type="submission" date="2024-04" db="EMBL/GenBank/DDBJ databases">
        <title>Genome assembly C_amara_ONT_v2.</title>
        <authorList>
            <person name="Yant L."/>
            <person name="Moore C."/>
            <person name="Slenker M."/>
        </authorList>
    </citation>
    <scope>NUCLEOTIDE SEQUENCE [LARGE SCALE GENOMIC DNA]</scope>
    <source>
        <tissue evidence="24">Leaf</tissue>
    </source>
</reference>
<evidence type="ECO:0000256" key="13">
    <source>
        <dbReference type="ARBA" id="ARBA00023163"/>
    </source>
</evidence>
<dbReference type="Pfam" id="PF23229">
    <property type="entry name" value="DUF7067"/>
    <property type="match status" value="1"/>
</dbReference>
<evidence type="ECO:0000256" key="6">
    <source>
        <dbReference type="ARBA" id="ARBA00022679"/>
    </source>
</evidence>
<dbReference type="InterPro" id="IPR002192">
    <property type="entry name" value="PPDK_AMP/ATP-bd"/>
</dbReference>
<dbReference type="CDD" id="cd10014">
    <property type="entry name" value="TFIIA_gamma_C"/>
    <property type="match status" value="1"/>
</dbReference>
<evidence type="ECO:0000259" key="18">
    <source>
        <dbReference type="Pfam" id="PF01326"/>
    </source>
</evidence>
<protein>
    <recommendedName>
        <fullName evidence="16">alpha-glucan, water dikinase</fullName>
        <ecNumber evidence="16">2.7.9.4</ecNumber>
    </recommendedName>
</protein>
<evidence type="ECO:0000256" key="17">
    <source>
        <dbReference type="SAM" id="MobiDB-lite"/>
    </source>
</evidence>
<dbReference type="GO" id="GO:0046872">
    <property type="term" value="F:metal ion binding"/>
    <property type="evidence" value="ECO:0007669"/>
    <property type="project" value="UniProtKB-KW"/>
</dbReference>
<evidence type="ECO:0000256" key="4">
    <source>
        <dbReference type="ARBA" id="ARBA00007837"/>
    </source>
</evidence>
<dbReference type="EC" id="2.7.9.4" evidence="16"/>
<dbReference type="FunFam" id="3.30.470.20:FF:000070">
    <property type="entry name" value="Alpha-glucan water dikinase 2"/>
    <property type="match status" value="1"/>
</dbReference>
<feature type="domain" description="Transcription initiation factor IIA gamma subunit N-terminal" evidence="19">
    <location>
        <begin position="4"/>
        <end position="49"/>
    </location>
</feature>
<evidence type="ECO:0000256" key="11">
    <source>
        <dbReference type="ARBA" id="ARBA00022842"/>
    </source>
</evidence>
<evidence type="ECO:0000256" key="15">
    <source>
        <dbReference type="ARBA" id="ARBA00023277"/>
    </source>
</evidence>
<feature type="domain" description="Alpha-glucan water dikinase-like N-terminal Ig-like" evidence="22">
    <location>
        <begin position="120"/>
        <end position="231"/>
    </location>
</feature>
<evidence type="ECO:0000256" key="5">
    <source>
        <dbReference type="ARBA" id="ARBA00011738"/>
    </source>
</evidence>
<dbReference type="InterPro" id="IPR015871">
    <property type="entry name" value="TFIIA_gsu_C"/>
</dbReference>
<dbReference type="GO" id="GO:0005524">
    <property type="term" value="F:ATP binding"/>
    <property type="evidence" value="ECO:0007669"/>
    <property type="project" value="UniProtKB-KW"/>
</dbReference>
<dbReference type="InterPro" id="IPR013815">
    <property type="entry name" value="ATP_grasp_subdomain_1"/>
</dbReference>
<evidence type="ECO:0000259" key="22">
    <source>
        <dbReference type="Pfam" id="PF23166"/>
    </source>
</evidence>
<dbReference type="Pfam" id="PF02268">
    <property type="entry name" value="TFIIA_gamma_N"/>
    <property type="match status" value="1"/>
</dbReference>
<evidence type="ECO:0000256" key="9">
    <source>
        <dbReference type="ARBA" id="ARBA00022777"/>
    </source>
</evidence>
<organism evidence="24 25">
    <name type="scientific">Cardamine amara subsp. amara</name>
    <dbReference type="NCBI Taxonomy" id="228776"/>
    <lineage>
        <taxon>Eukaryota</taxon>
        <taxon>Viridiplantae</taxon>
        <taxon>Streptophyta</taxon>
        <taxon>Embryophyta</taxon>
        <taxon>Tracheophyta</taxon>
        <taxon>Spermatophyta</taxon>
        <taxon>Magnoliopsida</taxon>
        <taxon>eudicotyledons</taxon>
        <taxon>Gunneridae</taxon>
        <taxon>Pentapetalae</taxon>
        <taxon>rosids</taxon>
        <taxon>malvids</taxon>
        <taxon>Brassicales</taxon>
        <taxon>Brassicaceae</taxon>
        <taxon>Cardamineae</taxon>
        <taxon>Cardamine</taxon>
    </lineage>
</organism>
<feature type="domain" description="DUF7067" evidence="23">
    <location>
        <begin position="245"/>
        <end position="298"/>
    </location>
</feature>
<evidence type="ECO:0000256" key="2">
    <source>
        <dbReference type="ARBA" id="ARBA00004123"/>
    </source>
</evidence>
<dbReference type="PANTHER" id="PTHR46999">
    <property type="entry name" value="ALPHA-GLUCAN WATER DIKINASE 1, CHLOROPLASTIC-RELATED"/>
    <property type="match status" value="1"/>
</dbReference>
<dbReference type="Pfam" id="PF01326">
    <property type="entry name" value="PPDK_N"/>
    <property type="match status" value="1"/>
</dbReference>
<evidence type="ECO:0000256" key="1">
    <source>
        <dbReference type="ARBA" id="ARBA00001946"/>
    </source>
</evidence>
<proteinExistence type="inferred from homology"/>
<dbReference type="Gene3D" id="2.30.18.10">
    <property type="entry name" value="Transcription factor IIA (TFIIA), beta-barrel domain"/>
    <property type="match status" value="1"/>
</dbReference>
<dbReference type="SUPFAM" id="SSF47396">
    <property type="entry name" value="Transcription factor IIA (TFIIA), alpha-helical domain"/>
    <property type="match status" value="1"/>
</dbReference>
<keyword evidence="14" id="KW-0539">Nucleus</keyword>
<feature type="domain" description="Alpha-glucan water dikinase-like N-terminal Ig-like" evidence="22">
    <location>
        <begin position="379"/>
        <end position="478"/>
    </location>
</feature>
<evidence type="ECO:0000256" key="10">
    <source>
        <dbReference type="ARBA" id="ARBA00022840"/>
    </source>
</evidence>
<name>A0ABD1BZ75_CARAN</name>
<evidence type="ECO:0000259" key="21">
    <source>
        <dbReference type="Pfam" id="PF22973"/>
    </source>
</evidence>
<evidence type="ECO:0000256" key="7">
    <source>
        <dbReference type="ARBA" id="ARBA00022723"/>
    </source>
</evidence>
<comment type="subcellular location">
    <subcellularLocation>
        <location evidence="2">Nucleus</location>
    </subcellularLocation>
</comment>
<dbReference type="InterPro" id="IPR056301">
    <property type="entry name" value="GWD-like_N_Ig"/>
</dbReference>
<dbReference type="Gene3D" id="1.10.287.190">
    <property type="entry name" value="Transcription factor IIA gamma subunit, alpha-helical domain"/>
    <property type="match status" value="1"/>
</dbReference>
<evidence type="ECO:0000259" key="20">
    <source>
        <dbReference type="Pfam" id="PF02751"/>
    </source>
</evidence>
<dbReference type="Pfam" id="PF23166">
    <property type="entry name" value="Ig_N_CWD1"/>
    <property type="match status" value="2"/>
</dbReference>
<dbReference type="FunFam" id="1.10.287.190:FF:000001">
    <property type="entry name" value="Transcription initiation factor IIA subunit 2"/>
    <property type="match status" value="1"/>
</dbReference>
<evidence type="ECO:0000313" key="25">
    <source>
        <dbReference type="Proteomes" id="UP001558713"/>
    </source>
</evidence>
<comment type="similarity">
    <text evidence="4">Belongs to the PEP-utilizing enzyme family.</text>
</comment>
<dbReference type="GO" id="GO:0005634">
    <property type="term" value="C:nucleus"/>
    <property type="evidence" value="ECO:0007669"/>
    <property type="project" value="UniProtKB-SubCell"/>
</dbReference>
<feature type="region of interest" description="Disordered" evidence="17">
    <location>
        <begin position="303"/>
        <end position="322"/>
    </location>
</feature>
<evidence type="ECO:0000313" key="24">
    <source>
        <dbReference type="EMBL" id="KAL1222516.1"/>
    </source>
</evidence>
<sequence>MATFELYRRSTIGMCLTETLDEMVQSGTLSPELAIQVLVQFDKSMTEALESQVKTKVSIKGHLHTYRFCDNVWTFILQDAMFKSDDRQENVSRVKIVASQLREELEPKVKKAAMATSRAQQFQLIEGMELQITVTGSPNGSSVRAEFHLKNCTRTWILHWGCIYQGHTNWFVPSEHSSKQGALQTPFVKSGNAYVVILELRDPKIHAIEFVLKDGGHNRWLKQHTGNFRVDIPWNELHAHHRIPKNLIERRAHKIWDRKGRPQSSAHEQQIDYDNAIRELQTELARGITIDDIEANSTVTVEKGVTSEPNQTTNQSHRRKHDVQKWLQKYLEPINRNGSMQSSALAELSKKSVGHENLVSQKSFHVRNYEIAALQRNVKGDCRLWVATNMAGPTVLHWGVAKSSAGEWLIPPPDVLPEKSQIVHGACQTHFTDMSSREHSYQFVDINLKRGGFVGIQFVIWSGGYWINNNGANFVVSLRSVDITSGKLDVDGKYILKWLLDEISEREKEAERSLMHRFNIATELTERCKDEGEGGCIGIMVWMKFMATRHFTWNKNYNVKPREISEALERFTNLMEKIYLQQPYKRDIVRLILALVGRGGEGDVGQRIRDEILVIQRNNHCKSGMMEEWHQKLHNNSSADDVIICEALLNYVRSDFRIDAYWQTLKANGLTKERLASYDRAIVSEPRFRSDAKEGLIRDLTMYLKTLKAVHSGADLESAIDTFLSPYKGHNVFAVNGLSPKLQAHFPLTIFSIQIFFTVIHYEDIKKPNRLAISIKLVDARIELHPALRAPRTRAKDLLFLDIALESCFKTTIEKRLISLNFNNPPEVMSVICVVLENLCLSTFDNEELIFCTKDWYRVSEAYRAHDVQWALQTKAVLDRLQLVLADRCQHYFTLIQPTAKYLGQLLRVDKHGIDVFTEEVIRVGPGAVLSTLVNRFDPSLRKIANLGCWQVISSADAYGYLVCVNELIVIQNKVYSKPTVIIASKVTGEEEIPDGVVAVLTPSMIDVLSHVSIRARNSKICFATCFDQNVLRNLKSKEGRAISIHTKSTGLVISDGNNSDVSVRHIYISSVPRGVISKGKKFCGHYVISSKEFTEERVGSKSFNIKFLRERVPSWIKIPTSVALPFGTFEYALSDDSNKDVARRIYALKDSLNRGDQTKLKAIQEAILQMNAPMALRNELMNKLRNERMPSLGDESGWNRSWKAIKKVWASKWNERAYVSCKKTKLDHDAICMAMLIQEVICGEYAFVIHTNNPVSGDSSEIYTEIVKGLGETLVGAYPGRSMSFITKKTNLKSPTVISYPSKRIGLYSKPSIIFRSDSNNEDLEGYAGAGLYDSVIMDEAEEVVVDYSREPLIVDKAFQVRLFSAIAEAGNVIETIYGCPQDIEGVVKGGHIYVVQARPQV</sequence>
<evidence type="ECO:0000259" key="23">
    <source>
        <dbReference type="Pfam" id="PF23229"/>
    </source>
</evidence>
<feature type="domain" description="Alpha-glucan water dikinase phosphohistidine-like" evidence="21">
    <location>
        <begin position="949"/>
        <end position="1061"/>
    </location>
</feature>
<dbReference type="Proteomes" id="UP001558713">
    <property type="component" value="Unassembled WGS sequence"/>
</dbReference>
<accession>A0ABD1BZ75</accession>
<dbReference type="Gene3D" id="3.30.1490.20">
    <property type="entry name" value="ATP-grasp fold, A domain"/>
    <property type="match status" value="1"/>
</dbReference>
<dbReference type="SUPFAM" id="SSF50784">
    <property type="entry name" value="Transcription factor IIA (TFIIA), beta-barrel domain"/>
    <property type="match status" value="1"/>
</dbReference>
<dbReference type="InterPro" id="IPR055495">
    <property type="entry name" value="CWD_DUF7067"/>
</dbReference>
<dbReference type="InterPro" id="IPR009088">
    <property type="entry name" value="TFIIA_b-brl"/>
</dbReference>